<dbReference type="EMBL" id="CAJOBS010015542">
    <property type="protein sequence ID" value="CAF4957413.1"/>
    <property type="molecule type" value="Genomic_DNA"/>
</dbReference>
<reference evidence="1" key="1">
    <citation type="submission" date="2021-02" db="EMBL/GenBank/DDBJ databases">
        <authorList>
            <person name="Nowell W R."/>
        </authorList>
    </citation>
    <scope>NUCLEOTIDE SEQUENCE</scope>
</reference>
<name>A0A821YP50_9BILA</name>
<protein>
    <submittedName>
        <fullName evidence="1">Uncharacterized protein</fullName>
    </submittedName>
</protein>
<sequence length="43" mass="4921">MCSNDSSTTTRSIITDYFNWRLTNKTAATTTNRLYMIIRSIAS</sequence>
<organism evidence="1 2">
    <name type="scientific">Rotaria socialis</name>
    <dbReference type="NCBI Taxonomy" id="392032"/>
    <lineage>
        <taxon>Eukaryota</taxon>
        <taxon>Metazoa</taxon>
        <taxon>Spiralia</taxon>
        <taxon>Gnathifera</taxon>
        <taxon>Rotifera</taxon>
        <taxon>Eurotatoria</taxon>
        <taxon>Bdelloidea</taxon>
        <taxon>Philodinida</taxon>
        <taxon>Philodinidae</taxon>
        <taxon>Rotaria</taxon>
    </lineage>
</organism>
<dbReference type="Proteomes" id="UP000663838">
    <property type="component" value="Unassembled WGS sequence"/>
</dbReference>
<accession>A0A821YP50</accession>
<feature type="non-terminal residue" evidence="1">
    <location>
        <position position="43"/>
    </location>
</feature>
<proteinExistence type="predicted"/>
<evidence type="ECO:0000313" key="1">
    <source>
        <dbReference type="EMBL" id="CAF4957413.1"/>
    </source>
</evidence>
<dbReference type="AlphaFoldDB" id="A0A821YP50"/>
<comment type="caution">
    <text evidence="1">The sequence shown here is derived from an EMBL/GenBank/DDBJ whole genome shotgun (WGS) entry which is preliminary data.</text>
</comment>
<gene>
    <name evidence="1" type="ORF">TOA249_LOCUS34121</name>
</gene>
<evidence type="ECO:0000313" key="2">
    <source>
        <dbReference type="Proteomes" id="UP000663838"/>
    </source>
</evidence>